<evidence type="ECO:0000313" key="2">
    <source>
        <dbReference type="EMBL" id="KAK1846071.1"/>
    </source>
</evidence>
<feature type="compositionally biased region" description="Polar residues" evidence="1">
    <location>
        <begin position="234"/>
        <end position="247"/>
    </location>
</feature>
<gene>
    <name evidence="2" type="ORF">CCHR01_11317</name>
</gene>
<proteinExistence type="predicted"/>
<keyword evidence="3" id="KW-1185">Reference proteome</keyword>
<evidence type="ECO:0000256" key="1">
    <source>
        <dbReference type="SAM" id="MobiDB-lite"/>
    </source>
</evidence>
<reference evidence="2" key="1">
    <citation type="submission" date="2023-01" db="EMBL/GenBank/DDBJ databases">
        <title>Colletotrichum chrysophilum M932 genome sequence.</title>
        <authorList>
            <person name="Baroncelli R."/>
        </authorList>
    </citation>
    <scope>NUCLEOTIDE SEQUENCE</scope>
    <source>
        <strain evidence="2">M932</strain>
    </source>
</reference>
<sequence>MMRQPASSEGDEHEPAAASRFFFYGLLLRTGYEYPLLAETVSRVPHWASAAWGLNSATCVDADERLLTGYRRTLTAPSDPTHHLLSRTLALALALALTLSYLPFCAAPSRDPVHHCPVLSVDRWTCLSVPGNSRYSVYWLPMEFNDEDKAREGGCVGGACAPAAHWERPVEPRLALKIAPGPSSHPHSSLSQLFLTSLALLDHSQFHALRHGSCPRDVDLEAPVSNPQPLEFYSASTDLGSQEQPES</sequence>
<organism evidence="2 3">
    <name type="scientific">Colletotrichum chrysophilum</name>
    <dbReference type="NCBI Taxonomy" id="1836956"/>
    <lineage>
        <taxon>Eukaryota</taxon>
        <taxon>Fungi</taxon>
        <taxon>Dikarya</taxon>
        <taxon>Ascomycota</taxon>
        <taxon>Pezizomycotina</taxon>
        <taxon>Sordariomycetes</taxon>
        <taxon>Hypocreomycetidae</taxon>
        <taxon>Glomerellales</taxon>
        <taxon>Glomerellaceae</taxon>
        <taxon>Colletotrichum</taxon>
        <taxon>Colletotrichum gloeosporioides species complex</taxon>
    </lineage>
</organism>
<comment type="caution">
    <text evidence="2">The sequence shown here is derived from an EMBL/GenBank/DDBJ whole genome shotgun (WGS) entry which is preliminary data.</text>
</comment>
<evidence type="ECO:0000313" key="3">
    <source>
        <dbReference type="Proteomes" id="UP001243330"/>
    </source>
</evidence>
<accession>A0AAD9ADB5</accession>
<dbReference type="EMBL" id="JAQOWY010000250">
    <property type="protein sequence ID" value="KAK1846071.1"/>
    <property type="molecule type" value="Genomic_DNA"/>
</dbReference>
<feature type="region of interest" description="Disordered" evidence="1">
    <location>
        <begin position="225"/>
        <end position="247"/>
    </location>
</feature>
<dbReference type="AlphaFoldDB" id="A0AAD9ADB5"/>
<name>A0AAD9ADB5_9PEZI</name>
<dbReference type="Proteomes" id="UP001243330">
    <property type="component" value="Unassembled WGS sequence"/>
</dbReference>
<protein>
    <submittedName>
        <fullName evidence="2">Uncharacterized protein</fullName>
    </submittedName>
</protein>